<dbReference type="SMART" id="SM00853">
    <property type="entry name" value="MutL_C"/>
    <property type="match status" value="1"/>
</dbReference>
<evidence type="ECO:0000259" key="5">
    <source>
        <dbReference type="SMART" id="SM00853"/>
    </source>
</evidence>
<sequence length="618" mass="71708">MINILDEKTISKIAAGEIIENPASIVKELIENSIDAEAKNIFIELKKEATDYIRISDDGLGMNKSDLNLAFLRHTTSKLKTAEDLNKIHSLGFRGEALASIAHIAKVEAISKSENDKVGSGIVLNNGEIIKNYNVGVSRGTTIFVKDIFYNTPVRKKYLKENKIELSYIYEVVSKIALSKPEIAFKLVSDNKVILNTNATDNYKNHIFSILGRDIAENLIKIDYESEKYKISGFISNNKLYRSSRNNEYVFMNGRYIKNLEIARSVEKNYKSLIPLNRFPVFILYIEIPPDMVDVNIHPKKHEIKLSKENHLTTILSEIVEDKLFSNRSVISVDYTNEKTEEEKTIFDLNINDEEDSDLEIEKFEKKEENQENTPRENEIHEINIFVEDFNKNFKVEDEKEEYFTDDEEDKKSEDLNEKLYKQNDLTYKLLKSDFVGVLFNTFIIMESLNSDKFFLIDQHAAHERINYEKFKNQYEKSEVITQLLLKPIIINIDESERRVFINSKETLNKLGFEMEEFGENSLILREIPVLFKEPEGENFIHDLLRDPHDNLYKVDPYRIMRKACKASIKAGDKISSLEVDGLIKSLIKCQTPYTCPHGRPTVIEITKSRIERLFLRE</sequence>
<dbReference type="InterPro" id="IPR014721">
    <property type="entry name" value="Ribsml_uS5_D2-typ_fold_subgr"/>
</dbReference>
<dbReference type="InterPro" id="IPR036890">
    <property type="entry name" value="HATPase_C_sf"/>
</dbReference>
<keyword evidence="2 4" id="KW-0227">DNA damage</keyword>
<proteinExistence type="inferred from homology"/>
<evidence type="ECO:0000259" key="6">
    <source>
        <dbReference type="SMART" id="SM01340"/>
    </source>
</evidence>
<dbReference type="Gene3D" id="3.30.1370.100">
    <property type="entry name" value="MutL, C-terminal domain, regulatory subdomain"/>
    <property type="match status" value="1"/>
</dbReference>
<evidence type="ECO:0000256" key="4">
    <source>
        <dbReference type="HAMAP-Rule" id="MF_00149"/>
    </source>
</evidence>
<keyword evidence="8" id="KW-1185">Reference proteome</keyword>
<dbReference type="Gene3D" id="3.30.230.10">
    <property type="match status" value="1"/>
</dbReference>
<dbReference type="SUPFAM" id="SSF54211">
    <property type="entry name" value="Ribosomal protein S5 domain 2-like"/>
    <property type="match status" value="1"/>
</dbReference>
<dbReference type="InterPro" id="IPR042120">
    <property type="entry name" value="MutL_C_dimsub"/>
</dbReference>
<dbReference type="InterPro" id="IPR014790">
    <property type="entry name" value="MutL_C"/>
</dbReference>
<dbReference type="Gene3D" id="3.30.1540.20">
    <property type="entry name" value="MutL, C-terminal domain, dimerisation subdomain"/>
    <property type="match status" value="1"/>
</dbReference>
<dbReference type="InterPro" id="IPR038973">
    <property type="entry name" value="MutL/Mlh/Pms-like"/>
</dbReference>
<dbReference type="PANTHER" id="PTHR10073:SF12">
    <property type="entry name" value="DNA MISMATCH REPAIR PROTEIN MLH1"/>
    <property type="match status" value="1"/>
</dbReference>
<dbReference type="Pfam" id="PF01119">
    <property type="entry name" value="DNA_mis_repair"/>
    <property type="match status" value="1"/>
</dbReference>
<dbReference type="SUPFAM" id="SSF55874">
    <property type="entry name" value="ATPase domain of HSP90 chaperone/DNA topoisomerase II/histidine kinase"/>
    <property type="match status" value="1"/>
</dbReference>
<gene>
    <name evidence="4" type="primary">mutL</name>
    <name evidence="7" type="ORF">J2S72_000236</name>
</gene>
<feature type="domain" description="DNA mismatch repair protein S5" evidence="6">
    <location>
        <begin position="207"/>
        <end position="325"/>
    </location>
</feature>
<accession>A0ABU0ASN5</accession>
<reference evidence="7 8" key="1">
    <citation type="submission" date="2023-07" db="EMBL/GenBank/DDBJ databases">
        <title>Genomic Encyclopedia of Type Strains, Phase IV (KMG-IV): sequencing the most valuable type-strain genomes for metagenomic binning, comparative biology and taxonomic classification.</title>
        <authorList>
            <person name="Goeker M."/>
        </authorList>
    </citation>
    <scope>NUCLEOTIDE SEQUENCE [LARGE SCALE GENOMIC DNA]</scope>
    <source>
        <strain evidence="7 8">DSM 22616</strain>
    </source>
</reference>
<dbReference type="InterPro" id="IPR013507">
    <property type="entry name" value="DNA_mismatch_S5_2-like"/>
</dbReference>
<keyword evidence="3 4" id="KW-0234">DNA repair</keyword>
<dbReference type="InterPro" id="IPR042121">
    <property type="entry name" value="MutL_C_regsub"/>
</dbReference>
<dbReference type="CDD" id="cd16926">
    <property type="entry name" value="HATPase_MutL-MLH-PMS-like"/>
    <property type="match status" value="1"/>
</dbReference>
<dbReference type="PANTHER" id="PTHR10073">
    <property type="entry name" value="DNA MISMATCH REPAIR PROTEIN MLH, PMS, MUTL"/>
    <property type="match status" value="1"/>
</dbReference>
<dbReference type="PROSITE" id="PS00058">
    <property type="entry name" value="DNA_MISMATCH_REPAIR_1"/>
    <property type="match status" value="1"/>
</dbReference>
<dbReference type="NCBIfam" id="TIGR00585">
    <property type="entry name" value="mutl"/>
    <property type="match status" value="1"/>
</dbReference>
<dbReference type="CDD" id="cd00782">
    <property type="entry name" value="MutL_Trans"/>
    <property type="match status" value="1"/>
</dbReference>
<evidence type="ECO:0000313" key="7">
    <source>
        <dbReference type="EMBL" id="MDQ0274240.1"/>
    </source>
</evidence>
<dbReference type="Gene3D" id="3.30.565.10">
    <property type="entry name" value="Histidine kinase-like ATPase, C-terminal domain"/>
    <property type="match status" value="1"/>
</dbReference>
<dbReference type="InterPro" id="IPR014762">
    <property type="entry name" value="DNA_mismatch_repair_CS"/>
</dbReference>
<comment type="caution">
    <text evidence="7">The sequence shown here is derived from an EMBL/GenBank/DDBJ whole genome shotgun (WGS) entry which is preliminary data.</text>
</comment>
<organism evidence="7 8">
    <name type="scientific">Peptoniphilus koenoeneniae</name>
    <dbReference type="NCBI Taxonomy" id="507751"/>
    <lineage>
        <taxon>Bacteria</taxon>
        <taxon>Bacillati</taxon>
        <taxon>Bacillota</taxon>
        <taxon>Tissierellia</taxon>
        <taxon>Tissierellales</taxon>
        <taxon>Peptoniphilaceae</taxon>
        <taxon>Peptoniphilus</taxon>
    </lineage>
</organism>
<comment type="similarity">
    <text evidence="1 4">Belongs to the DNA mismatch repair MutL/HexB family.</text>
</comment>
<dbReference type="InterPro" id="IPR002099">
    <property type="entry name" value="MutL/Mlh/PMS"/>
</dbReference>
<dbReference type="Pfam" id="PF08676">
    <property type="entry name" value="MutL_C"/>
    <property type="match status" value="1"/>
</dbReference>
<evidence type="ECO:0000313" key="8">
    <source>
        <dbReference type="Proteomes" id="UP001236559"/>
    </source>
</evidence>
<dbReference type="SMART" id="SM01340">
    <property type="entry name" value="DNA_mis_repair"/>
    <property type="match status" value="1"/>
</dbReference>
<name>A0ABU0ASN5_9FIRM</name>
<feature type="domain" description="MutL C-terminal dimerisation" evidence="5">
    <location>
        <begin position="435"/>
        <end position="575"/>
    </location>
</feature>
<dbReference type="Proteomes" id="UP001236559">
    <property type="component" value="Unassembled WGS sequence"/>
</dbReference>
<dbReference type="EMBL" id="JAUSTN010000001">
    <property type="protein sequence ID" value="MDQ0274240.1"/>
    <property type="molecule type" value="Genomic_DNA"/>
</dbReference>
<evidence type="ECO:0000256" key="3">
    <source>
        <dbReference type="ARBA" id="ARBA00023204"/>
    </source>
</evidence>
<dbReference type="InterPro" id="IPR020568">
    <property type="entry name" value="Ribosomal_Su5_D2-typ_SF"/>
</dbReference>
<evidence type="ECO:0000256" key="1">
    <source>
        <dbReference type="ARBA" id="ARBA00006082"/>
    </source>
</evidence>
<dbReference type="HAMAP" id="MF_00149">
    <property type="entry name" value="DNA_mis_repair"/>
    <property type="match status" value="1"/>
</dbReference>
<dbReference type="InterPro" id="IPR037198">
    <property type="entry name" value="MutL_C_sf"/>
</dbReference>
<protein>
    <recommendedName>
        <fullName evidence="4">DNA mismatch repair protein MutL</fullName>
    </recommendedName>
</protein>
<comment type="function">
    <text evidence="4">This protein is involved in the repair of mismatches in DNA. It is required for dam-dependent methyl-directed DNA mismatch repair. May act as a 'molecular matchmaker', a protein that promotes the formation of a stable complex between two or more DNA-binding proteins in an ATP-dependent manner without itself being part of a final effector complex.</text>
</comment>
<dbReference type="SUPFAM" id="SSF118116">
    <property type="entry name" value="DNA mismatch repair protein MutL"/>
    <property type="match status" value="1"/>
</dbReference>
<evidence type="ECO:0000256" key="2">
    <source>
        <dbReference type="ARBA" id="ARBA00022763"/>
    </source>
</evidence>
<dbReference type="InterPro" id="IPR020667">
    <property type="entry name" value="DNA_mismatch_repair_MutL"/>
</dbReference>
<dbReference type="Pfam" id="PF13589">
    <property type="entry name" value="HATPase_c_3"/>
    <property type="match status" value="1"/>
</dbReference>
<dbReference type="RefSeq" id="WP_023056243.1">
    <property type="nucleotide sequence ID" value="NZ_JAUSTN010000001.1"/>
</dbReference>